<evidence type="ECO:0000256" key="13">
    <source>
        <dbReference type="SAM" id="MobiDB-lite"/>
    </source>
</evidence>
<dbReference type="PANTHER" id="PTHR24346:SF110">
    <property type="entry name" value="NON-SPECIFIC SERINE_THREONINE PROTEIN KINASE"/>
    <property type="match status" value="1"/>
</dbReference>
<evidence type="ECO:0000256" key="10">
    <source>
        <dbReference type="ARBA" id="ARBA00047899"/>
    </source>
</evidence>
<dbReference type="Gene3D" id="1.10.510.10">
    <property type="entry name" value="Transferase(Phosphotransferase) domain 1"/>
    <property type="match status" value="1"/>
</dbReference>
<accession>A0A5C3M6K3</accession>
<dbReference type="GO" id="GO:0004674">
    <property type="term" value="F:protein serine/threonine kinase activity"/>
    <property type="evidence" value="ECO:0007669"/>
    <property type="project" value="UniProtKB-KW"/>
</dbReference>
<reference evidence="15 16" key="1">
    <citation type="journal article" date="2019" name="Nat. Ecol. Evol.">
        <title>Megaphylogeny resolves global patterns of mushroom evolution.</title>
        <authorList>
            <person name="Varga T."/>
            <person name="Krizsan K."/>
            <person name="Foldi C."/>
            <person name="Dima B."/>
            <person name="Sanchez-Garcia M."/>
            <person name="Sanchez-Ramirez S."/>
            <person name="Szollosi G.J."/>
            <person name="Szarkandi J.G."/>
            <person name="Papp V."/>
            <person name="Albert L."/>
            <person name="Andreopoulos W."/>
            <person name="Angelini C."/>
            <person name="Antonin V."/>
            <person name="Barry K.W."/>
            <person name="Bougher N.L."/>
            <person name="Buchanan P."/>
            <person name="Buyck B."/>
            <person name="Bense V."/>
            <person name="Catcheside P."/>
            <person name="Chovatia M."/>
            <person name="Cooper J."/>
            <person name="Damon W."/>
            <person name="Desjardin D."/>
            <person name="Finy P."/>
            <person name="Geml J."/>
            <person name="Haridas S."/>
            <person name="Hughes K."/>
            <person name="Justo A."/>
            <person name="Karasinski D."/>
            <person name="Kautmanova I."/>
            <person name="Kiss B."/>
            <person name="Kocsube S."/>
            <person name="Kotiranta H."/>
            <person name="LaButti K.M."/>
            <person name="Lechner B.E."/>
            <person name="Liimatainen K."/>
            <person name="Lipzen A."/>
            <person name="Lukacs Z."/>
            <person name="Mihaltcheva S."/>
            <person name="Morgado L.N."/>
            <person name="Niskanen T."/>
            <person name="Noordeloos M.E."/>
            <person name="Ohm R.A."/>
            <person name="Ortiz-Santana B."/>
            <person name="Ovrebo C."/>
            <person name="Racz N."/>
            <person name="Riley R."/>
            <person name="Savchenko A."/>
            <person name="Shiryaev A."/>
            <person name="Soop K."/>
            <person name="Spirin V."/>
            <person name="Szebenyi C."/>
            <person name="Tomsovsky M."/>
            <person name="Tulloss R.E."/>
            <person name="Uehling J."/>
            <person name="Grigoriev I.V."/>
            <person name="Vagvolgyi C."/>
            <person name="Papp T."/>
            <person name="Martin F.M."/>
            <person name="Miettinen O."/>
            <person name="Hibbett D.S."/>
            <person name="Nagy L.G."/>
        </authorList>
    </citation>
    <scope>NUCLEOTIDE SEQUENCE [LARGE SCALE GENOMIC DNA]</scope>
    <source>
        <strain evidence="15 16">CBS 166.37</strain>
    </source>
</reference>
<dbReference type="Proteomes" id="UP000308652">
    <property type="component" value="Unassembled WGS sequence"/>
</dbReference>
<feature type="compositionally biased region" description="Basic residues" evidence="13">
    <location>
        <begin position="579"/>
        <end position="589"/>
    </location>
</feature>
<feature type="binding site" evidence="12">
    <location>
        <position position="40"/>
    </location>
    <ligand>
        <name>ATP</name>
        <dbReference type="ChEBI" id="CHEBI:30616"/>
    </ligand>
</feature>
<dbReference type="GO" id="GO:0035556">
    <property type="term" value="P:intracellular signal transduction"/>
    <property type="evidence" value="ECO:0007669"/>
    <property type="project" value="TreeGrafter"/>
</dbReference>
<protein>
    <recommendedName>
        <fullName evidence="3">non-specific serine/threonine protein kinase</fullName>
        <ecNumber evidence="3">2.7.11.1</ecNumber>
    </recommendedName>
</protein>
<sequence length="790" mass="88108">MVRTRTSIGPWKLGEVIGKGSTGCVKIARHSKTVKLSAVKIISKVALGAHELRHAEDPVQLRYTMAMHIEREIVVMKLVDHPNIMKLYDVWETPTHLYLILEYVPGGELFKHLCKRGPLPTSEALHFFRQIIDAVDYCHRFNIAHRDLKPENILLDEEMNIKLADFGMAAWLVNDKDKMLRTSCGSPHYACPEVVVGTVYDGTSSDIWSCGVILFVLLAGYAPFDSDNLNTLRHLICHGIYSIPDHVDPRAKDLIKKMLVVNPQYRITMAEIRCHKFFTSNTLPTSVATPDLASMLVPILGPDSVDPDIFANLCVLWHGTSEGDLLKTLMSPDKNLQKGVYFLLSQYREQRVREHEQEENDFVKDLPDQNILQLSGEPGPESQDRSSPITPPPRVRAPTPHSAARRGPSDSSDITDAPLRSFRVESSLQSPQTDSSLQPVQAHSSVRSTQVTPSSLSPSTSRPSSPLKAICAALRIDFPDVSDLENNRMTDVFRRFLDRLQVPDANNGSDGATAPTTADHFVGLTRGTFQIPEFESSWCVDALGTERQPPTAPIASQSWQVITAAETDISTSPTAGRSARLRRRLPRKGNKPDRYEQVPQRRKSLSEAPGPTLSSHDPIPFSPDRKRKWVPNLFKSKPSPYVLSSRYAVQLTRNECLHLLVEMGVHVKLENPEGLGRLKCDFSEAYDPAIQMGILKDVKFTVDIQLSEDDESLLSLVLSRISGSAATLQEIFLRLQREWRLDSKVEGVDAAFRTVSPPSAGCVPEVSMHLDQSHSLEELSTSFFSDINLL</sequence>
<feature type="compositionally biased region" description="Low complexity" evidence="13">
    <location>
        <begin position="452"/>
        <end position="465"/>
    </location>
</feature>
<dbReference type="InterPro" id="IPR000719">
    <property type="entry name" value="Prot_kinase_dom"/>
</dbReference>
<evidence type="ECO:0000256" key="6">
    <source>
        <dbReference type="ARBA" id="ARBA00022679"/>
    </source>
</evidence>
<evidence type="ECO:0000256" key="9">
    <source>
        <dbReference type="ARBA" id="ARBA00022840"/>
    </source>
</evidence>
<dbReference type="PROSITE" id="PS50011">
    <property type="entry name" value="PROTEIN_KINASE_DOM"/>
    <property type="match status" value="1"/>
</dbReference>
<dbReference type="EMBL" id="ML213598">
    <property type="protein sequence ID" value="TFK40006.1"/>
    <property type="molecule type" value="Genomic_DNA"/>
</dbReference>
<dbReference type="PROSITE" id="PS00107">
    <property type="entry name" value="PROTEIN_KINASE_ATP"/>
    <property type="match status" value="1"/>
</dbReference>
<comment type="catalytic activity">
    <reaction evidence="11">
        <text>L-seryl-[protein] + ATP = O-phospho-L-seryl-[protein] + ADP + H(+)</text>
        <dbReference type="Rhea" id="RHEA:17989"/>
        <dbReference type="Rhea" id="RHEA-COMP:9863"/>
        <dbReference type="Rhea" id="RHEA-COMP:11604"/>
        <dbReference type="ChEBI" id="CHEBI:15378"/>
        <dbReference type="ChEBI" id="CHEBI:29999"/>
        <dbReference type="ChEBI" id="CHEBI:30616"/>
        <dbReference type="ChEBI" id="CHEBI:83421"/>
        <dbReference type="ChEBI" id="CHEBI:456216"/>
        <dbReference type="EC" id="2.7.11.1"/>
    </reaction>
</comment>
<keyword evidence="6" id="KW-0808">Transferase</keyword>
<dbReference type="EC" id="2.7.11.1" evidence="3"/>
<organism evidence="15 16">
    <name type="scientific">Crucibulum laeve</name>
    <dbReference type="NCBI Taxonomy" id="68775"/>
    <lineage>
        <taxon>Eukaryota</taxon>
        <taxon>Fungi</taxon>
        <taxon>Dikarya</taxon>
        <taxon>Basidiomycota</taxon>
        <taxon>Agaricomycotina</taxon>
        <taxon>Agaricomycetes</taxon>
        <taxon>Agaricomycetidae</taxon>
        <taxon>Agaricales</taxon>
        <taxon>Agaricineae</taxon>
        <taxon>Nidulariaceae</taxon>
        <taxon>Crucibulum</taxon>
    </lineage>
</organism>
<dbReference type="GO" id="GO:0005935">
    <property type="term" value="C:cellular bud neck"/>
    <property type="evidence" value="ECO:0007669"/>
    <property type="project" value="UniProtKB-SubCell"/>
</dbReference>
<evidence type="ECO:0000256" key="7">
    <source>
        <dbReference type="ARBA" id="ARBA00022741"/>
    </source>
</evidence>
<evidence type="ECO:0000256" key="12">
    <source>
        <dbReference type="PROSITE-ProRule" id="PRU10141"/>
    </source>
</evidence>
<dbReference type="InterPro" id="IPR017441">
    <property type="entry name" value="Protein_kinase_ATP_BS"/>
</dbReference>
<dbReference type="PANTHER" id="PTHR24346">
    <property type="entry name" value="MAP/MICROTUBULE AFFINITY-REGULATING KINASE"/>
    <property type="match status" value="1"/>
</dbReference>
<feature type="compositionally biased region" description="Polar residues" evidence="13">
    <location>
        <begin position="424"/>
        <end position="451"/>
    </location>
</feature>
<dbReference type="GO" id="GO:0005940">
    <property type="term" value="C:septin ring"/>
    <property type="evidence" value="ECO:0007669"/>
    <property type="project" value="UniProtKB-ARBA"/>
</dbReference>
<keyword evidence="7 12" id="KW-0547">Nucleotide-binding</keyword>
<dbReference type="SUPFAM" id="SSF56112">
    <property type="entry name" value="Protein kinase-like (PK-like)"/>
    <property type="match status" value="1"/>
</dbReference>
<keyword evidence="4" id="KW-0723">Serine/threonine-protein kinase</keyword>
<comment type="subcellular location">
    <subcellularLocation>
        <location evidence="1">Bud neck</location>
    </subcellularLocation>
</comment>
<gene>
    <name evidence="15" type="ORF">BDQ12DRAFT_629178</name>
</gene>
<feature type="region of interest" description="Disordered" evidence="13">
    <location>
        <begin position="353"/>
        <end position="465"/>
    </location>
</feature>
<feature type="domain" description="Protein kinase" evidence="14">
    <location>
        <begin position="11"/>
        <end position="278"/>
    </location>
</feature>
<feature type="region of interest" description="Disordered" evidence="13">
    <location>
        <begin position="566"/>
        <end position="623"/>
    </location>
</feature>
<keyword evidence="16" id="KW-1185">Reference proteome</keyword>
<evidence type="ECO:0000256" key="3">
    <source>
        <dbReference type="ARBA" id="ARBA00012513"/>
    </source>
</evidence>
<keyword evidence="5" id="KW-0597">Phosphoprotein</keyword>
<evidence type="ECO:0000313" key="15">
    <source>
        <dbReference type="EMBL" id="TFK40006.1"/>
    </source>
</evidence>
<evidence type="ECO:0000256" key="4">
    <source>
        <dbReference type="ARBA" id="ARBA00022527"/>
    </source>
</evidence>
<dbReference type="OrthoDB" id="193931at2759"/>
<dbReference type="FunFam" id="1.10.510.10:FF:000394">
    <property type="entry name" value="Serine/threonine-protein kinase HSL1"/>
    <property type="match status" value="1"/>
</dbReference>
<evidence type="ECO:0000256" key="8">
    <source>
        <dbReference type="ARBA" id="ARBA00022777"/>
    </source>
</evidence>
<dbReference type="STRING" id="68775.A0A5C3M6K3"/>
<dbReference type="PROSITE" id="PS00108">
    <property type="entry name" value="PROTEIN_KINASE_ST"/>
    <property type="match status" value="1"/>
</dbReference>
<feature type="compositionally biased region" description="Basic and acidic residues" evidence="13">
    <location>
        <begin position="353"/>
        <end position="367"/>
    </location>
</feature>
<dbReference type="InterPro" id="IPR008271">
    <property type="entry name" value="Ser/Thr_kinase_AS"/>
</dbReference>
<name>A0A5C3M6K3_9AGAR</name>
<evidence type="ECO:0000256" key="5">
    <source>
        <dbReference type="ARBA" id="ARBA00022553"/>
    </source>
</evidence>
<evidence type="ECO:0000256" key="11">
    <source>
        <dbReference type="ARBA" id="ARBA00048679"/>
    </source>
</evidence>
<comment type="catalytic activity">
    <reaction evidence="10">
        <text>L-threonyl-[protein] + ATP = O-phospho-L-threonyl-[protein] + ADP + H(+)</text>
        <dbReference type="Rhea" id="RHEA:46608"/>
        <dbReference type="Rhea" id="RHEA-COMP:11060"/>
        <dbReference type="Rhea" id="RHEA-COMP:11605"/>
        <dbReference type="ChEBI" id="CHEBI:15378"/>
        <dbReference type="ChEBI" id="CHEBI:30013"/>
        <dbReference type="ChEBI" id="CHEBI:30616"/>
        <dbReference type="ChEBI" id="CHEBI:61977"/>
        <dbReference type="ChEBI" id="CHEBI:456216"/>
        <dbReference type="EC" id="2.7.11.1"/>
    </reaction>
</comment>
<evidence type="ECO:0000256" key="1">
    <source>
        <dbReference type="ARBA" id="ARBA00004266"/>
    </source>
</evidence>
<keyword evidence="8 15" id="KW-0418">Kinase</keyword>
<dbReference type="AlphaFoldDB" id="A0A5C3M6K3"/>
<comment type="similarity">
    <text evidence="2">Belongs to the protein kinase superfamily. CAMK Ser/Thr protein kinase family. NIM1 subfamily.</text>
</comment>
<evidence type="ECO:0000256" key="2">
    <source>
        <dbReference type="ARBA" id="ARBA00010791"/>
    </source>
</evidence>
<keyword evidence="9 12" id="KW-0067">ATP-binding</keyword>
<dbReference type="InterPro" id="IPR011009">
    <property type="entry name" value="Kinase-like_dom_sf"/>
</dbReference>
<proteinExistence type="inferred from homology"/>
<evidence type="ECO:0000313" key="16">
    <source>
        <dbReference type="Proteomes" id="UP000308652"/>
    </source>
</evidence>
<dbReference type="GO" id="GO:0005524">
    <property type="term" value="F:ATP binding"/>
    <property type="evidence" value="ECO:0007669"/>
    <property type="project" value="UniProtKB-UniRule"/>
</dbReference>
<dbReference type="Pfam" id="PF00069">
    <property type="entry name" value="Pkinase"/>
    <property type="match status" value="1"/>
</dbReference>
<dbReference type="SMART" id="SM00220">
    <property type="entry name" value="S_TKc"/>
    <property type="match status" value="1"/>
</dbReference>
<evidence type="ECO:0000259" key="14">
    <source>
        <dbReference type="PROSITE" id="PS50011"/>
    </source>
</evidence>